<gene>
    <name evidence="1" type="ORF">MRATA1EN22A_LOCUS20775</name>
</gene>
<proteinExistence type="predicted"/>
<name>A0AC59ZNN0_RANTA</name>
<protein>
    <submittedName>
        <fullName evidence="1">Uncharacterized protein</fullName>
    </submittedName>
</protein>
<accession>A0AC59ZNN0</accession>
<dbReference type="Proteomes" id="UP001162501">
    <property type="component" value="Chromosome 32"/>
</dbReference>
<reference evidence="1" key="1">
    <citation type="submission" date="2023-05" db="EMBL/GenBank/DDBJ databases">
        <authorList>
            <consortium name="ELIXIR-Norway"/>
        </authorList>
    </citation>
    <scope>NUCLEOTIDE SEQUENCE</scope>
</reference>
<dbReference type="EMBL" id="OX596116">
    <property type="protein sequence ID" value="CAN0476808.1"/>
    <property type="molecule type" value="Genomic_DNA"/>
</dbReference>
<organism evidence="1 2">
    <name type="scientific">Rangifer tarandus platyrhynchus</name>
    <name type="common">Svalbard reindeer</name>
    <dbReference type="NCBI Taxonomy" id="3082113"/>
    <lineage>
        <taxon>Eukaryota</taxon>
        <taxon>Metazoa</taxon>
        <taxon>Chordata</taxon>
        <taxon>Craniata</taxon>
        <taxon>Vertebrata</taxon>
        <taxon>Euteleostomi</taxon>
        <taxon>Mammalia</taxon>
        <taxon>Eutheria</taxon>
        <taxon>Laurasiatheria</taxon>
        <taxon>Artiodactyla</taxon>
        <taxon>Ruminantia</taxon>
        <taxon>Pecora</taxon>
        <taxon>Cervidae</taxon>
        <taxon>Odocoileinae</taxon>
        <taxon>Rangifer</taxon>
    </lineage>
</organism>
<reference evidence="1" key="2">
    <citation type="submission" date="2025-03" db="EMBL/GenBank/DDBJ databases">
        <authorList>
            <consortium name="ELIXIR-Norway"/>
            <consortium name="Elixir Norway"/>
        </authorList>
    </citation>
    <scope>NUCLEOTIDE SEQUENCE</scope>
</reference>
<evidence type="ECO:0000313" key="1">
    <source>
        <dbReference type="EMBL" id="CAN0476808.1"/>
    </source>
</evidence>
<sequence>MHQWPRPVTVVVRKRWAAAPGLHPPGLSGRSTLSWQRLNLPLQVPALSLSPPINQDAAGEEHLARKCLLAQGRAAEPDSEEVTPARPGAAAALRMRPGRRAAEKPCAVPASHSRMLLYARRYEAEQLGVSGTAAQVSLSVSPRHLPPWMRRSLRASPRDSGSFRSQQAEVMAEDFQKT</sequence>
<evidence type="ECO:0000313" key="2">
    <source>
        <dbReference type="Proteomes" id="UP001162501"/>
    </source>
</evidence>